<evidence type="ECO:0000256" key="1">
    <source>
        <dbReference type="SAM" id="MobiDB-lite"/>
    </source>
</evidence>
<sequence>MSTNTSNTNHIDSEDSDNSDSNITTPDQPRAQTVNLQHAYDLSSRLSQREIDAIYAAEYGEATEEDSHDWVLLFFGFQQDMLKIQDELRETTLAGAHPASVAPHIFGQLHTVMQERVAAVARGEPITVEGHTPRTPGPMMTRWAQDIVASETSFYHRIEIALAANETLPGMDTSPATSSTDAMESREEGDAGSDTAMQDSCE</sequence>
<keyword evidence="3" id="KW-1185">Reference proteome</keyword>
<feature type="compositionally biased region" description="Polar residues" evidence="1">
    <location>
        <begin position="1"/>
        <end position="10"/>
    </location>
</feature>
<feature type="region of interest" description="Disordered" evidence="1">
    <location>
        <begin position="166"/>
        <end position="202"/>
    </location>
</feature>
<accession>R0KBM8</accession>
<feature type="region of interest" description="Disordered" evidence="1">
    <location>
        <begin position="1"/>
        <end position="31"/>
    </location>
</feature>
<organism evidence="2 3">
    <name type="scientific">Exserohilum turcicum (strain 28A)</name>
    <name type="common">Northern leaf blight fungus</name>
    <name type="synonym">Setosphaeria turcica</name>
    <dbReference type="NCBI Taxonomy" id="671987"/>
    <lineage>
        <taxon>Eukaryota</taxon>
        <taxon>Fungi</taxon>
        <taxon>Dikarya</taxon>
        <taxon>Ascomycota</taxon>
        <taxon>Pezizomycotina</taxon>
        <taxon>Dothideomycetes</taxon>
        <taxon>Pleosporomycetidae</taxon>
        <taxon>Pleosporales</taxon>
        <taxon>Pleosporineae</taxon>
        <taxon>Pleosporaceae</taxon>
        <taxon>Exserohilum</taxon>
    </lineage>
</organism>
<dbReference type="GeneID" id="19403509"/>
<gene>
    <name evidence="2" type="ORF">SETTUDRAFT_31117</name>
</gene>
<protein>
    <submittedName>
        <fullName evidence="2">Uncharacterized protein</fullName>
    </submittedName>
</protein>
<evidence type="ECO:0000313" key="2">
    <source>
        <dbReference type="EMBL" id="EOA86799.1"/>
    </source>
</evidence>
<dbReference type="EMBL" id="KB908592">
    <property type="protein sequence ID" value="EOA86799.1"/>
    <property type="molecule type" value="Genomic_DNA"/>
</dbReference>
<reference evidence="2 3" key="1">
    <citation type="journal article" date="2012" name="PLoS Pathog.">
        <title>Diverse lifestyles and strategies of plant pathogenesis encoded in the genomes of eighteen Dothideomycetes fungi.</title>
        <authorList>
            <person name="Ohm R.A."/>
            <person name="Feau N."/>
            <person name="Henrissat B."/>
            <person name="Schoch C.L."/>
            <person name="Horwitz B.A."/>
            <person name="Barry K.W."/>
            <person name="Condon B.J."/>
            <person name="Copeland A.C."/>
            <person name="Dhillon B."/>
            <person name="Glaser F."/>
            <person name="Hesse C.N."/>
            <person name="Kosti I."/>
            <person name="LaButti K."/>
            <person name="Lindquist E.A."/>
            <person name="Lucas S."/>
            <person name="Salamov A.A."/>
            <person name="Bradshaw R.E."/>
            <person name="Ciuffetti L."/>
            <person name="Hamelin R.C."/>
            <person name="Kema G.H.J."/>
            <person name="Lawrence C."/>
            <person name="Scott J.A."/>
            <person name="Spatafora J.W."/>
            <person name="Turgeon B.G."/>
            <person name="de Wit P.J.G.M."/>
            <person name="Zhong S."/>
            <person name="Goodwin S.B."/>
            <person name="Grigoriev I.V."/>
        </authorList>
    </citation>
    <scope>NUCLEOTIDE SEQUENCE [LARGE SCALE GENOMIC DNA]</scope>
    <source>
        <strain evidence="3">28A</strain>
    </source>
</reference>
<evidence type="ECO:0000313" key="3">
    <source>
        <dbReference type="Proteomes" id="UP000016935"/>
    </source>
</evidence>
<name>R0KBM8_EXST2</name>
<dbReference type="HOGENOM" id="CLU_1377892_0_0_1"/>
<reference evidence="2 3" key="2">
    <citation type="journal article" date="2013" name="PLoS Genet.">
        <title>Comparative genome structure, secondary metabolite, and effector coding capacity across Cochliobolus pathogens.</title>
        <authorList>
            <person name="Condon B.J."/>
            <person name="Leng Y."/>
            <person name="Wu D."/>
            <person name="Bushley K.E."/>
            <person name="Ohm R.A."/>
            <person name="Otillar R."/>
            <person name="Martin J."/>
            <person name="Schackwitz W."/>
            <person name="Grimwood J."/>
            <person name="MohdZainudin N."/>
            <person name="Xue C."/>
            <person name="Wang R."/>
            <person name="Manning V.A."/>
            <person name="Dhillon B."/>
            <person name="Tu Z.J."/>
            <person name="Steffenson B.J."/>
            <person name="Salamov A."/>
            <person name="Sun H."/>
            <person name="Lowry S."/>
            <person name="LaButti K."/>
            <person name="Han J."/>
            <person name="Copeland A."/>
            <person name="Lindquist E."/>
            <person name="Barry K."/>
            <person name="Schmutz J."/>
            <person name="Baker S.E."/>
            <person name="Ciuffetti L.M."/>
            <person name="Grigoriev I.V."/>
            <person name="Zhong S."/>
            <person name="Turgeon B.G."/>
        </authorList>
    </citation>
    <scope>NUCLEOTIDE SEQUENCE [LARGE SCALE GENOMIC DNA]</scope>
    <source>
        <strain evidence="3">28A</strain>
    </source>
</reference>
<proteinExistence type="predicted"/>
<dbReference type="AlphaFoldDB" id="R0KBM8"/>
<dbReference type="OrthoDB" id="3693080at2759"/>
<dbReference type="Proteomes" id="UP000016935">
    <property type="component" value="Unassembled WGS sequence"/>
</dbReference>
<dbReference type="RefSeq" id="XP_008025026.1">
    <property type="nucleotide sequence ID" value="XM_008026835.1"/>
</dbReference>